<evidence type="ECO:0000256" key="1">
    <source>
        <dbReference type="SAM" id="Phobius"/>
    </source>
</evidence>
<gene>
    <name evidence="2" type="ORF">PLOB_00037162</name>
</gene>
<protein>
    <submittedName>
        <fullName evidence="2">Uncharacterized protein</fullName>
    </submittedName>
</protein>
<keyword evidence="1" id="KW-0472">Membrane</keyword>
<name>A0ABN8S686_9CNID</name>
<evidence type="ECO:0000313" key="2">
    <source>
        <dbReference type="EMBL" id="CAH3187247.1"/>
    </source>
</evidence>
<proteinExistence type="predicted"/>
<keyword evidence="3" id="KW-1185">Reference proteome</keyword>
<evidence type="ECO:0000313" key="3">
    <source>
        <dbReference type="Proteomes" id="UP001159405"/>
    </source>
</evidence>
<accession>A0ABN8S686</accession>
<dbReference type="EMBL" id="CALNXK010000530">
    <property type="protein sequence ID" value="CAH3187247.1"/>
    <property type="molecule type" value="Genomic_DNA"/>
</dbReference>
<keyword evidence="1" id="KW-1133">Transmembrane helix</keyword>
<reference evidence="2 3" key="1">
    <citation type="submission" date="2022-05" db="EMBL/GenBank/DDBJ databases">
        <authorList>
            <consortium name="Genoscope - CEA"/>
            <person name="William W."/>
        </authorList>
    </citation>
    <scope>NUCLEOTIDE SEQUENCE [LARGE SCALE GENOMIC DNA]</scope>
</reference>
<organism evidence="2 3">
    <name type="scientific">Porites lobata</name>
    <dbReference type="NCBI Taxonomy" id="104759"/>
    <lineage>
        <taxon>Eukaryota</taxon>
        <taxon>Metazoa</taxon>
        <taxon>Cnidaria</taxon>
        <taxon>Anthozoa</taxon>
        <taxon>Hexacorallia</taxon>
        <taxon>Scleractinia</taxon>
        <taxon>Fungiina</taxon>
        <taxon>Poritidae</taxon>
        <taxon>Porites</taxon>
    </lineage>
</organism>
<feature type="transmembrane region" description="Helical" evidence="1">
    <location>
        <begin position="69"/>
        <end position="96"/>
    </location>
</feature>
<dbReference type="Proteomes" id="UP001159405">
    <property type="component" value="Unassembled WGS sequence"/>
</dbReference>
<comment type="caution">
    <text evidence="2">The sequence shown here is derived from an EMBL/GenBank/DDBJ whole genome shotgun (WGS) entry which is preliminary data.</text>
</comment>
<sequence>MNSCCLIPSRLIRQMLAIFWELSSEGLYQSSGKEKESCCPVFPSSTKREIRHFHVVVVQRRLRNVQKSVMHVQSCCFANLNLFHFAVLVAVTVVVLSELGHRPFSSFPTYFPYFHLV</sequence>
<keyword evidence="1" id="KW-0812">Transmembrane</keyword>